<accession>A0A1I5RSQ6</accession>
<dbReference type="STRING" id="1523247.SAMN05660464_3699"/>
<gene>
    <name evidence="1" type="ORF">SAMN05660464_3699</name>
</gene>
<evidence type="ECO:0000313" key="2">
    <source>
        <dbReference type="Proteomes" id="UP000198857"/>
    </source>
</evidence>
<dbReference type="AlphaFoldDB" id="A0A1I5RSQ6"/>
<sequence>MKTINPEALAEYVVRATGLEPVLVTTVLAVEHEYMYALGLIDGPEPAWLWYDRDDLRGHPPEVNDDEIAAHVEATLAIPQEETLAVLAAEMDYLAAHGLVSW</sequence>
<dbReference type="Proteomes" id="UP000198857">
    <property type="component" value="Unassembled WGS sequence"/>
</dbReference>
<dbReference type="EMBL" id="FOWQ01000006">
    <property type="protein sequence ID" value="SFP61555.1"/>
    <property type="molecule type" value="Genomic_DNA"/>
</dbReference>
<name>A0A1I5RSQ6_9ACTN</name>
<evidence type="ECO:0000313" key="1">
    <source>
        <dbReference type="EMBL" id="SFP61555.1"/>
    </source>
</evidence>
<proteinExistence type="predicted"/>
<protein>
    <submittedName>
        <fullName evidence="1">Uncharacterized protein</fullName>
    </submittedName>
</protein>
<organism evidence="1 2">
    <name type="scientific">Geodermatophilus dictyosporus</name>
    <dbReference type="NCBI Taxonomy" id="1523247"/>
    <lineage>
        <taxon>Bacteria</taxon>
        <taxon>Bacillati</taxon>
        <taxon>Actinomycetota</taxon>
        <taxon>Actinomycetes</taxon>
        <taxon>Geodermatophilales</taxon>
        <taxon>Geodermatophilaceae</taxon>
        <taxon>Geodermatophilus</taxon>
    </lineage>
</organism>
<keyword evidence="2" id="KW-1185">Reference proteome</keyword>
<reference evidence="2" key="1">
    <citation type="submission" date="2016-10" db="EMBL/GenBank/DDBJ databases">
        <authorList>
            <person name="Varghese N."/>
            <person name="Submissions S."/>
        </authorList>
    </citation>
    <scope>NUCLEOTIDE SEQUENCE [LARGE SCALE GENOMIC DNA]</scope>
    <source>
        <strain evidence="2">DSM 44208</strain>
    </source>
</reference>